<dbReference type="GO" id="GO:0006623">
    <property type="term" value="P:protein targeting to vacuole"/>
    <property type="evidence" value="ECO:0007669"/>
    <property type="project" value="EnsemblFungi"/>
</dbReference>
<dbReference type="GO" id="GO:0045721">
    <property type="term" value="P:negative regulation of gluconeogenesis"/>
    <property type="evidence" value="ECO:0007669"/>
    <property type="project" value="EnsemblFungi"/>
</dbReference>
<sequence>MINEGVKAKEARSPVRVAGKTGKQGSSKEQTRHDRDAEIFYNKSTDRPAFQFTNSRLRSRLLREQESAGEDIYECSSRDSLQSLQQLVETDHLVPALDSSLLREKYLFGDSSSYGEVSREGPARSFTRDTNFLKSKMSYTGYQISGYKKYQVSVELQTVDFPVGQRRDSQVLQPHMTGFLTIKGLTNNHPEISTFFDCYAVTSNKFGFLSSSWGDTPIAQCFAASEQTDMVHWLNFPAFKQLEMANRDKQVNYVPDYLNHRYIFMRWKEKFLVPDPFVNSVEGASYDGFYYIVHDQYTGNIQGFYYHEDAEKFQQLELVPCPHTPGNSNFAMA</sequence>
<name>J7RUR9_HUIN7</name>
<dbReference type="GO" id="GO:0007039">
    <property type="term" value="P:protein catabolic process in the vacuole"/>
    <property type="evidence" value="ECO:0007669"/>
    <property type="project" value="EnsemblFungi"/>
</dbReference>
<dbReference type="AlphaFoldDB" id="J7RUR9"/>
<dbReference type="HOGENOM" id="CLU_028759_3_0_1"/>
<feature type="region of interest" description="Disordered" evidence="2">
    <location>
        <begin position="1"/>
        <end position="36"/>
    </location>
</feature>
<proteinExistence type="inferred from homology"/>
<dbReference type="RefSeq" id="XP_022462848.1">
    <property type="nucleotide sequence ID" value="XM_022611440.1"/>
</dbReference>
<dbReference type="GO" id="GO:0071596">
    <property type="term" value="P:ubiquitin-dependent protein catabolic process via the N-end rule pathway"/>
    <property type="evidence" value="ECO:0007669"/>
    <property type="project" value="EnsemblFungi"/>
</dbReference>
<dbReference type="Proteomes" id="UP000006310">
    <property type="component" value="Chromosome 2"/>
</dbReference>
<dbReference type="GO" id="GO:0034657">
    <property type="term" value="C:GID complex"/>
    <property type="evidence" value="ECO:0007669"/>
    <property type="project" value="EnsemblFungi"/>
</dbReference>
<organism evidence="3 4">
    <name type="scientific">Huiozyma naganishii (strain ATCC MYA-139 / BCRC 22969 / CBS 8797 / KCTC 17520 / NBRC 10181 / NCYC 3082 / Yp74L-3)</name>
    <name type="common">Yeast</name>
    <name type="synonym">Kazachstania naganishii</name>
    <dbReference type="NCBI Taxonomy" id="1071383"/>
    <lineage>
        <taxon>Eukaryota</taxon>
        <taxon>Fungi</taxon>
        <taxon>Dikarya</taxon>
        <taxon>Ascomycota</taxon>
        <taxon>Saccharomycotina</taxon>
        <taxon>Saccharomycetes</taxon>
        <taxon>Saccharomycetales</taxon>
        <taxon>Saccharomycetaceae</taxon>
        <taxon>Huiozyma</taxon>
    </lineage>
</organism>
<dbReference type="OrthoDB" id="62at2759"/>
<dbReference type="PANTHER" id="PTHR14534">
    <property type="entry name" value="VACUOLAR IMPORT AND DEGRADATION PROTEIN 24"/>
    <property type="match status" value="1"/>
</dbReference>
<dbReference type="OMA" id="GFQMSGY"/>
<keyword evidence="4" id="KW-1185">Reference proteome</keyword>
<accession>J7RUR9</accession>
<dbReference type="eggNOG" id="KOG4635">
    <property type="taxonomic scope" value="Eukaryota"/>
</dbReference>
<evidence type="ECO:0000313" key="4">
    <source>
        <dbReference type="Proteomes" id="UP000006310"/>
    </source>
</evidence>
<dbReference type="EMBL" id="HE978315">
    <property type="protein sequence ID" value="CCK68602.1"/>
    <property type="molecule type" value="Genomic_DNA"/>
</dbReference>
<evidence type="ECO:0000256" key="1">
    <source>
        <dbReference type="ARBA" id="ARBA00061469"/>
    </source>
</evidence>
<dbReference type="GO" id="GO:0005773">
    <property type="term" value="C:vacuole"/>
    <property type="evidence" value="ECO:0007669"/>
    <property type="project" value="GOC"/>
</dbReference>
<protein>
    <recommendedName>
        <fullName evidence="5">Vacuolar import and degradation protein</fullName>
    </recommendedName>
</protein>
<gene>
    <name evidence="3" type="primary">KNAG0B01550</name>
    <name evidence="3" type="ordered locus">KNAG_0B01550</name>
</gene>
<evidence type="ECO:0000313" key="3">
    <source>
        <dbReference type="EMBL" id="CCK68602.1"/>
    </source>
</evidence>
<dbReference type="PANTHER" id="PTHR14534:SF3">
    <property type="entry name" value="GID COMPLEX SUBUNIT 4 HOMOLOG"/>
    <property type="match status" value="1"/>
</dbReference>
<dbReference type="GO" id="GO:0031410">
    <property type="term" value="C:cytoplasmic vesicle"/>
    <property type="evidence" value="ECO:0007669"/>
    <property type="project" value="EnsemblFungi"/>
</dbReference>
<dbReference type="GeneID" id="34524252"/>
<feature type="compositionally biased region" description="Basic and acidic residues" evidence="2">
    <location>
        <begin position="1"/>
        <end position="13"/>
    </location>
</feature>
<dbReference type="STRING" id="1071383.J7RUR9"/>
<dbReference type="InterPro" id="IPR018618">
    <property type="entry name" value="GID4/10-like"/>
</dbReference>
<reference evidence="4" key="2">
    <citation type="submission" date="2012-08" db="EMBL/GenBank/DDBJ databases">
        <title>Genome sequence of Kazachstania naganishii.</title>
        <authorList>
            <person name="Gordon J.L."/>
            <person name="Armisen D."/>
            <person name="Proux-Wera E."/>
            <person name="OhEigeartaigh S.S."/>
            <person name="Byrne K.P."/>
            <person name="Wolfe K.H."/>
        </authorList>
    </citation>
    <scope>NUCLEOTIDE SEQUENCE [LARGE SCALE GENOMIC DNA]</scope>
    <source>
        <strain evidence="4">ATCC MYA-139 / BCRC 22969 / CBS 8797 / CCRC 22969 / KCTC 17520 / NBRC 10181 / NCYC 3082</strain>
    </source>
</reference>
<reference evidence="3 4" key="1">
    <citation type="journal article" date="2011" name="Proc. Natl. Acad. Sci. U.S.A.">
        <title>Evolutionary erosion of yeast sex chromosomes by mating-type switching accidents.</title>
        <authorList>
            <person name="Gordon J.L."/>
            <person name="Armisen D."/>
            <person name="Proux-Wera E."/>
            <person name="Oheigeartaigh S.S."/>
            <person name="Byrne K.P."/>
            <person name="Wolfe K.H."/>
        </authorList>
    </citation>
    <scope>NUCLEOTIDE SEQUENCE [LARGE SCALE GENOMIC DNA]</scope>
    <source>
        <strain evidence="4">ATCC MYA-139 / BCRC 22969 / CBS 8797 / CCRC 22969 / KCTC 17520 / NBRC 10181 / NCYC 3082</strain>
    </source>
</reference>
<dbReference type="KEGG" id="kng:KNAG_0B01550"/>
<evidence type="ECO:0000256" key="2">
    <source>
        <dbReference type="SAM" id="MobiDB-lite"/>
    </source>
</evidence>
<dbReference type="Pfam" id="PF09783">
    <property type="entry name" value="Vac_ImportDeg"/>
    <property type="match status" value="1"/>
</dbReference>
<evidence type="ECO:0008006" key="5">
    <source>
        <dbReference type="Google" id="ProtNLM"/>
    </source>
</evidence>
<comment type="similarity">
    <text evidence="1">Belongs to the GID4/VID24 family.</text>
</comment>